<dbReference type="GO" id="GO:0006508">
    <property type="term" value="P:proteolysis"/>
    <property type="evidence" value="ECO:0007669"/>
    <property type="project" value="InterPro"/>
</dbReference>
<evidence type="ECO:0000313" key="4">
    <source>
        <dbReference type="EMBL" id="SVB72879.1"/>
    </source>
</evidence>
<feature type="non-terminal residue" evidence="4">
    <location>
        <position position="1"/>
    </location>
</feature>
<sequence>GKVEKVEQSTSLGLGVRVLNEGRIGFASTEKLDQQTIERALLKARSNSDFQDPVEIFMPEAESVQVDERKLELYHEDLNQLNVEDLSRMGLETEAAARETDPRLTAIPYLGVSKNISERMLVSTHGVEHSERSNQIGAYCGTLLEEGERRKSGFEFWSQRKWDPAAGRRLGIRAVEKASELLSATSIESRKMPVVLDEYCSPRLLSMYFRGFYGEAAQKGTSRLKGRLNEEIAVTGLTLLDNPHLPGGGASRTLDDEGIPTKPIKLIDSGIFSHFLYHVESGAKEGLSSSGHASRNYDSGISTTTHNLVIETGEHSLEGLCSIPEECLLVTQLDGAAGCNPISGDISIGVQGFLYKNGQRVQPVDSVTIAGNFFDLLLNIRGFGDRYQPNLSSRFIPALLVEGFSISG</sequence>
<dbReference type="InterPro" id="IPR047657">
    <property type="entry name" value="PmbA"/>
</dbReference>
<dbReference type="AlphaFoldDB" id="A0A382GD90"/>
<organism evidence="4">
    <name type="scientific">marine metagenome</name>
    <dbReference type="NCBI Taxonomy" id="408172"/>
    <lineage>
        <taxon>unclassified sequences</taxon>
        <taxon>metagenomes</taxon>
        <taxon>ecological metagenomes</taxon>
    </lineage>
</organism>
<evidence type="ECO:0000259" key="3">
    <source>
        <dbReference type="Pfam" id="PF19290"/>
    </source>
</evidence>
<dbReference type="GO" id="GO:0005829">
    <property type="term" value="C:cytosol"/>
    <property type="evidence" value="ECO:0007669"/>
    <property type="project" value="TreeGrafter"/>
</dbReference>
<dbReference type="Pfam" id="PF19289">
    <property type="entry name" value="PmbA_TldD_3rd"/>
    <property type="match status" value="1"/>
</dbReference>
<dbReference type="PANTHER" id="PTHR43421:SF1">
    <property type="entry name" value="METALLOPROTEASE PMBA"/>
    <property type="match status" value="1"/>
</dbReference>
<evidence type="ECO:0000259" key="1">
    <source>
        <dbReference type="Pfam" id="PF01523"/>
    </source>
</evidence>
<dbReference type="InterPro" id="IPR036059">
    <property type="entry name" value="TldD/PmbA_sf"/>
</dbReference>
<evidence type="ECO:0008006" key="5">
    <source>
        <dbReference type="Google" id="ProtNLM"/>
    </source>
</evidence>
<feature type="domain" description="Metalloprotease TldD/E N-terminal" evidence="1">
    <location>
        <begin position="1"/>
        <end position="47"/>
    </location>
</feature>
<dbReference type="SUPFAM" id="SSF111283">
    <property type="entry name" value="Putative modulator of DNA gyrase, PmbA/TldD"/>
    <property type="match status" value="1"/>
</dbReference>
<dbReference type="InterPro" id="IPR045570">
    <property type="entry name" value="Metalloprtase-TldD/E_cen_dom"/>
</dbReference>
<feature type="domain" description="Metalloprotease TldD/E C-terminal" evidence="2">
    <location>
        <begin position="189"/>
        <end position="408"/>
    </location>
</feature>
<dbReference type="Pfam" id="PF19290">
    <property type="entry name" value="PmbA_TldD_2nd"/>
    <property type="match status" value="1"/>
</dbReference>
<dbReference type="PANTHER" id="PTHR43421">
    <property type="entry name" value="METALLOPROTEASE PMBA"/>
    <property type="match status" value="1"/>
</dbReference>
<proteinExistence type="predicted"/>
<dbReference type="InterPro" id="IPR045569">
    <property type="entry name" value="Metalloprtase-TldD/E_C"/>
</dbReference>
<dbReference type="Gene3D" id="3.30.2290.10">
    <property type="entry name" value="PmbA/TldD superfamily"/>
    <property type="match status" value="1"/>
</dbReference>
<dbReference type="GO" id="GO:0008237">
    <property type="term" value="F:metallopeptidase activity"/>
    <property type="evidence" value="ECO:0007669"/>
    <property type="project" value="InterPro"/>
</dbReference>
<dbReference type="InterPro" id="IPR002510">
    <property type="entry name" value="Metalloprtase-TldD/E_N"/>
</dbReference>
<name>A0A382GD90_9ZZZZ</name>
<gene>
    <name evidence="4" type="ORF">METZ01_LOCUS225733</name>
</gene>
<accession>A0A382GD90</accession>
<dbReference type="InterPro" id="IPR035068">
    <property type="entry name" value="TldD/PmbA_N"/>
</dbReference>
<protein>
    <recommendedName>
        <fullName evidence="5">TldD/PmbA family protein</fullName>
    </recommendedName>
</protein>
<reference evidence="4" key="1">
    <citation type="submission" date="2018-05" db="EMBL/GenBank/DDBJ databases">
        <authorList>
            <person name="Lanie J.A."/>
            <person name="Ng W.-L."/>
            <person name="Kazmierczak K.M."/>
            <person name="Andrzejewski T.M."/>
            <person name="Davidsen T.M."/>
            <person name="Wayne K.J."/>
            <person name="Tettelin H."/>
            <person name="Glass J.I."/>
            <person name="Rusch D."/>
            <person name="Podicherti R."/>
            <person name="Tsui H.-C.T."/>
            <person name="Winkler M.E."/>
        </authorList>
    </citation>
    <scope>NUCLEOTIDE SEQUENCE</scope>
</reference>
<evidence type="ECO:0000259" key="2">
    <source>
        <dbReference type="Pfam" id="PF19289"/>
    </source>
</evidence>
<dbReference type="EMBL" id="UINC01054774">
    <property type="protein sequence ID" value="SVB72879.1"/>
    <property type="molecule type" value="Genomic_DNA"/>
</dbReference>
<dbReference type="Pfam" id="PF01523">
    <property type="entry name" value="PmbA_TldD_1st"/>
    <property type="match status" value="1"/>
</dbReference>
<feature type="domain" description="Metalloprotease TldD/E central" evidence="3">
    <location>
        <begin position="77"/>
        <end position="182"/>
    </location>
</feature>